<organism evidence="3 4">
    <name type="scientific">Aurantiacibacter rhizosphaerae</name>
    <dbReference type="NCBI Taxonomy" id="2691582"/>
    <lineage>
        <taxon>Bacteria</taxon>
        <taxon>Pseudomonadati</taxon>
        <taxon>Pseudomonadota</taxon>
        <taxon>Alphaproteobacteria</taxon>
        <taxon>Sphingomonadales</taxon>
        <taxon>Erythrobacteraceae</taxon>
        <taxon>Aurantiacibacter</taxon>
    </lineage>
</organism>
<feature type="compositionally biased region" description="Low complexity" evidence="1">
    <location>
        <begin position="317"/>
        <end position="328"/>
    </location>
</feature>
<dbReference type="EMBL" id="WUBR01000001">
    <property type="protein sequence ID" value="MWV26539.1"/>
    <property type="molecule type" value="Genomic_DNA"/>
</dbReference>
<keyword evidence="4" id="KW-1185">Reference proteome</keyword>
<feature type="compositionally biased region" description="Low complexity" evidence="1">
    <location>
        <begin position="521"/>
        <end position="534"/>
    </location>
</feature>
<feature type="compositionally biased region" description="Acidic residues" evidence="1">
    <location>
        <begin position="170"/>
        <end position="184"/>
    </location>
</feature>
<keyword evidence="2" id="KW-0472">Membrane</keyword>
<feature type="region of interest" description="Disordered" evidence="1">
    <location>
        <begin position="104"/>
        <end position="137"/>
    </location>
</feature>
<keyword evidence="2" id="KW-0812">Transmembrane</keyword>
<protein>
    <submittedName>
        <fullName evidence="3">Uncharacterized protein</fullName>
    </submittedName>
</protein>
<feature type="region of interest" description="Disordered" evidence="1">
    <location>
        <begin position="156"/>
        <end position="357"/>
    </location>
</feature>
<feature type="compositionally biased region" description="Basic and acidic residues" evidence="1">
    <location>
        <begin position="571"/>
        <end position="581"/>
    </location>
</feature>
<feature type="compositionally biased region" description="Polar residues" evidence="1">
    <location>
        <begin position="548"/>
        <end position="560"/>
    </location>
</feature>
<feature type="region of interest" description="Disordered" evidence="1">
    <location>
        <begin position="433"/>
        <end position="480"/>
    </location>
</feature>
<feature type="compositionally biased region" description="Low complexity" evidence="1">
    <location>
        <begin position="433"/>
        <end position="457"/>
    </location>
</feature>
<feature type="transmembrane region" description="Helical" evidence="2">
    <location>
        <begin position="29"/>
        <end position="54"/>
    </location>
</feature>
<feature type="compositionally biased region" description="Acidic residues" evidence="1">
    <location>
        <begin position="283"/>
        <end position="292"/>
    </location>
</feature>
<accession>A0A844X9S8</accession>
<feature type="transmembrane region" description="Helical" evidence="2">
    <location>
        <begin position="74"/>
        <end position="98"/>
    </location>
</feature>
<dbReference type="RefSeq" id="WP_160484223.1">
    <property type="nucleotide sequence ID" value="NZ_WUBR01000001.1"/>
</dbReference>
<proteinExistence type="predicted"/>
<feature type="region of interest" description="Disordered" evidence="1">
    <location>
        <begin position="516"/>
        <end position="639"/>
    </location>
</feature>
<reference evidence="3 4" key="2">
    <citation type="submission" date="2020-02" db="EMBL/GenBank/DDBJ databases">
        <title>Erythrobacter dongmakensis sp. nov., isolated from a tidal mudflat.</title>
        <authorList>
            <person name="Kim I.S."/>
        </authorList>
    </citation>
    <scope>NUCLEOTIDE SEQUENCE [LARGE SCALE GENOMIC DNA]</scope>
    <source>
        <strain evidence="3 4">GH3-10</strain>
    </source>
</reference>
<evidence type="ECO:0000256" key="1">
    <source>
        <dbReference type="SAM" id="MobiDB-lite"/>
    </source>
</evidence>
<sequence length="652" mass="68529">MASSPDHIDAMMQAPAPKAGKPPITANPAFPWIVALWFAALLGIGSLILPAALLERFVTASGLSAALPMAAPPLGFTARALVALVGTGFGALLGMALAKRLAKPRQKRITDRSAPSRKPLNPEEDFDDLYLGGEDSPAPAGRRRALAIAEEEGPSDFLNIAPVPGFSEDLGAEDVQDAAEDVAEEATPASSGPQRQEFQATEKAEEDDTLDLDPSTELVEENAGPPQVRAGRQEFVASDGPAGPVIDVEYSTPVEAKATAREPLPFSPPSMAQQGGLDRTIDGDADAPDATEEQNFAPESMSGEESEDSVSDKQIFEAADAPENAPDATTHDIGSQDNSVEDTVDQEVANQEMGAQEDGLVQLVQRLGSTLEKHREWSAERAAQKFAAAPPAFDLAIDANANVNAITGGDGAAADTPIPREFDPAAAEEAAQAMAAYFGSPAATPAEQPQPAAPQQENSPPDFSRPDNAQTADHSPQRYGALTGIAAAAVDAYDEGEDEEDDIVDLAASFALPLTKASQSAPAPEMAPATAPTPVSRPAFDQPPPSASPQVDQQVETAQTPAAAPVNPFKRSGEEFVRIEEPEPEEDSAQPAVLFPNQDNRQAGASPPRAFDRPVAHGNESAELRADRPKPSNDDNERALREALMNLQRMAK</sequence>
<dbReference type="AlphaFoldDB" id="A0A844X9S8"/>
<dbReference type="Proteomes" id="UP000461409">
    <property type="component" value="Unassembled WGS sequence"/>
</dbReference>
<evidence type="ECO:0000313" key="4">
    <source>
        <dbReference type="Proteomes" id="UP000461409"/>
    </source>
</evidence>
<feature type="compositionally biased region" description="Polar residues" evidence="1">
    <location>
        <begin position="188"/>
        <end position="199"/>
    </location>
</feature>
<feature type="compositionally biased region" description="Basic and acidic residues" evidence="1">
    <location>
        <begin position="610"/>
        <end position="639"/>
    </location>
</feature>
<evidence type="ECO:0000313" key="3">
    <source>
        <dbReference type="EMBL" id="MWV26539.1"/>
    </source>
</evidence>
<gene>
    <name evidence="3" type="ORF">GRF63_01355</name>
</gene>
<name>A0A844X9S8_9SPHN</name>
<reference evidence="3 4" key="1">
    <citation type="submission" date="2019-12" db="EMBL/GenBank/DDBJ databases">
        <authorList>
            <person name="Lee S.D."/>
        </authorList>
    </citation>
    <scope>NUCLEOTIDE SEQUENCE [LARGE SCALE GENOMIC DNA]</scope>
    <source>
        <strain evidence="3 4">GH3-10</strain>
    </source>
</reference>
<keyword evidence="2" id="KW-1133">Transmembrane helix</keyword>
<evidence type="ECO:0000256" key="2">
    <source>
        <dbReference type="SAM" id="Phobius"/>
    </source>
</evidence>
<comment type="caution">
    <text evidence="3">The sequence shown here is derived from an EMBL/GenBank/DDBJ whole genome shotgun (WGS) entry which is preliminary data.</text>
</comment>